<dbReference type="Proteomes" id="UP001500392">
    <property type="component" value="Unassembled WGS sequence"/>
</dbReference>
<organism evidence="1 2">
    <name type="scientific">Zhongshania borealis</name>
    <dbReference type="NCBI Taxonomy" id="889488"/>
    <lineage>
        <taxon>Bacteria</taxon>
        <taxon>Pseudomonadati</taxon>
        <taxon>Pseudomonadota</taxon>
        <taxon>Gammaproteobacteria</taxon>
        <taxon>Cellvibrionales</taxon>
        <taxon>Spongiibacteraceae</taxon>
        <taxon>Zhongshania</taxon>
    </lineage>
</organism>
<sequence>MSISNIIYSVEINCGGEGIYINNSISPEINKVLLPWSKVGALKILISTDNNWVEFYLPVKGENRRCVVPWDPRFSEIAKRSTGIEEKVWKG</sequence>
<protein>
    <submittedName>
        <fullName evidence="1">Uncharacterized protein</fullName>
    </submittedName>
</protein>
<comment type="caution">
    <text evidence="1">The sequence shown here is derived from an EMBL/GenBank/DDBJ whole genome shotgun (WGS) entry which is preliminary data.</text>
</comment>
<evidence type="ECO:0000313" key="1">
    <source>
        <dbReference type="EMBL" id="GAA4107096.1"/>
    </source>
</evidence>
<evidence type="ECO:0000313" key="2">
    <source>
        <dbReference type="Proteomes" id="UP001500392"/>
    </source>
</evidence>
<gene>
    <name evidence="1" type="ORF">GCM10022414_37970</name>
</gene>
<name>A0ABP7XAM0_9GAMM</name>
<proteinExistence type="predicted"/>
<accession>A0ABP7XAM0</accession>
<reference evidence="2" key="1">
    <citation type="journal article" date="2019" name="Int. J. Syst. Evol. Microbiol.">
        <title>The Global Catalogue of Microorganisms (GCM) 10K type strain sequencing project: providing services to taxonomists for standard genome sequencing and annotation.</title>
        <authorList>
            <consortium name="The Broad Institute Genomics Platform"/>
            <consortium name="The Broad Institute Genome Sequencing Center for Infectious Disease"/>
            <person name="Wu L."/>
            <person name="Ma J."/>
        </authorList>
    </citation>
    <scope>NUCLEOTIDE SEQUENCE [LARGE SCALE GENOMIC DNA]</scope>
    <source>
        <strain evidence="2">JCM 17304</strain>
    </source>
</reference>
<keyword evidence="2" id="KW-1185">Reference proteome</keyword>
<dbReference type="EMBL" id="BAABDM010000016">
    <property type="protein sequence ID" value="GAA4107096.1"/>
    <property type="molecule type" value="Genomic_DNA"/>
</dbReference>